<organism evidence="6 7">
    <name type="scientific">Candidatus Argoarchaeum ethanivorans</name>
    <dbReference type="NCBI Taxonomy" id="2608793"/>
    <lineage>
        <taxon>Archaea</taxon>
        <taxon>Methanobacteriati</taxon>
        <taxon>Methanobacteriota</taxon>
        <taxon>Stenosarchaea group</taxon>
        <taxon>Methanomicrobia</taxon>
        <taxon>Methanosarcinales</taxon>
        <taxon>Methanosarcinales incertae sedis</taxon>
        <taxon>GOM Arc I cluster</taxon>
        <taxon>Candidatus Argoarchaeum</taxon>
    </lineage>
</organism>
<dbReference type="Gene3D" id="3.40.50.10140">
    <property type="entry name" value="Toll/interleukin-1 receptor homology (TIR) domain"/>
    <property type="match status" value="1"/>
</dbReference>
<evidence type="ECO:0000256" key="1">
    <source>
        <dbReference type="ARBA" id="ARBA00011982"/>
    </source>
</evidence>
<dbReference type="InterPro" id="IPR000157">
    <property type="entry name" value="TIR_dom"/>
</dbReference>
<dbReference type="AlphaFoldDB" id="A0A811T5T2"/>
<dbReference type="SMART" id="SM00255">
    <property type="entry name" value="TIR"/>
    <property type="match status" value="1"/>
</dbReference>
<proteinExistence type="predicted"/>
<evidence type="ECO:0000259" key="5">
    <source>
        <dbReference type="PROSITE" id="PS50104"/>
    </source>
</evidence>
<dbReference type="InterPro" id="IPR035897">
    <property type="entry name" value="Toll_tir_struct_dom_sf"/>
</dbReference>
<feature type="domain" description="TIR" evidence="5">
    <location>
        <begin position="1"/>
        <end position="133"/>
    </location>
</feature>
<dbReference type="EC" id="3.2.2.6" evidence="1"/>
<name>A0A811T5T2_9EURY</name>
<dbReference type="PANTHER" id="PTHR32009:SF39">
    <property type="entry name" value="TIR DOMAIN-CONTAINING PROTEIN"/>
    <property type="match status" value="1"/>
</dbReference>
<dbReference type="GO" id="GO:0061809">
    <property type="term" value="F:NAD+ nucleosidase activity, cyclic ADP-ribose generating"/>
    <property type="evidence" value="ECO:0007669"/>
    <property type="project" value="UniProtKB-EC"/>
</dbReference>
<dbReference type="PANTHER" id="PTHR32009">
    <property type="entry name" value="TMV RESISTANCE PROTEIN N-LIKE"/>
    <property type="match status" value="1"/>
</dbReference>
<dbReference type="Pfam" id="PF13676">
    <property type="entry name" value="TIR_2"/>
    <property type="match status" value="1"/>
</dbReference>
<keyword evidence="3" id="KW-0520">NAD</keyword>
<sequence>MHDVFISYAHEDRKVAMEIEDKLSKSGLNVWIDELKLKIGDSISEEIGKAIKKSKYGIIILSKHHLIKQWPREELKLLFNLQLSTGQKIILPIWHGISNEEIRESFPFLMDIKALSTEKMAIDAIVQEIHTVVKGIGDVEKKESLQIPINNNIKIFLKRPFEKGKDKQSYLVRTLIKPSNMKSSLRRSIE</sequence>
<evidence type="ECO:0000256" key="2">
    <source>
        <dbReference type="ARBA" id="ARBA00022801"/>
    </source>
</evidence>
<evidence type="ECO:0000313" key="7">
    <source>
        <dbReference type="Proteomes" id="UP000637195"/>
    </source>
</evidence>
<dbReference type="Proteomes" id="UP000637195">
    <property type="component" value="Unassembled WGS sequence"/>
</dbReference>
<gene>
    <name evidence="6" type="ORF">ANIMEMIM_00066</name>
</gene>
<evidence type="ECO:0000256" key="3">
    <source>
        <dbReference type="ARBA" id="ARBA00023027"/>
    </source>
</evidence>
<dbReference type="GO" id="GO:0007165">
    <property type="term" value="P:signal transduction"/>
    <property type="evidence" value="ECO:0007669"/>
    <property type="project" value="InterPro"/>
</dbReference>
<evidence type="ECO:0000256" key="4">
    <source>
        <dbReference type="ARBA" id="ARBA00047304"/>
    </source>
</evidence>
<dbReference type="PROSITE" id="PS50104">
    <property type="entry name" value="TIR"/>
    <property type="match status" value="1"/>
</dbReference>
<dbReference type="EMBL" id="CAJHIM010000002">
    <property type="protein sequence ID" value="CAD6491022.1"/>
    <property type="molecule type" value="Genomic_DNA"/>
</dbReference>
<dbReference type="SUPFAM" id="SSF52200">
    <property type="entry name" value="Toll/Interleukin receptor TIR domain"/>
    <property type="match status" value="1"/>
</dbReference>
<keyword evidence="2" id="KW-0378">Hydrolase</keyword>
<reference evidence="6" key="1">
    <citation type="submission" date="2020-10" db="EMBL/GenBank/DDBJ databases">
        <authorList>
            <person name="Hahn C.J."/>
            <person name="Laso-Perez R."/>
            <person name="Vulcano F."/>
            <person name="Vaziourakis K.-M."/>
            <person name="Stokke R."/>
            <person name="Steen I.H."/>
            <person name="Teske A."/>
            <person name="Boetius A."/>
            <person name="Liebeke M."/>
            <person name="Amann R."/>
            <person name="Knittel K."/>
        </authorList>
    </citation>
    <scope>NUCLEOTIDE SEQUENCE</scope>
    <source>
        <strain evidence="6">Gfbio:e3339647-f889-4370-9287-4fb5cb688e4c:AG393N10_GoMArc1</strain>
    </source>
</reference>
<protein>
    <recommendedName>
        <fullName evidence="1">ADP-ribosyl cyclase/cyclic ADP-ribose hydrolase</fullName>
        <ecNumber evidence="1">3.2.2.6</ecNumber>
    </recommendedName>
</protein>
<accession>A0A811T5T2</accession>
<comment type="catalytic activity">
    <reaction evidence="4">
        <text>NAD(+) + H2O = ADP-D-ribose + nicotinamide + H(+)</text>
        <dbReference type="Rhea" id="RHEA:16301"/>
        <dbReference type="ChEBI" id="CHEBI:15377"/>
        <dbReference type="ChEBI" id="CHEBI:15378"/>
        <dbReference type="ChEBI" id="CHEBI:17154"/>
        <dbReference type="ChEBI" id="CHEBI:57540"/>
        <dbReference type="ChEBI" id="CHEBI:57967"/>
        <dbReference type="EC" id="3.2.2.6"/>
    </reaction>
    <physiologicalReaction direction="left-to-right" evidence="4">
        <dbReference type="Rhea" id="RHEA:16302"/>
    </physiologicalReaction>
</comment>
<evidence type="ECO:0000313" key="6">
    <source>
        <dbReference type="EMBL" id="CAD6491022.1"/>
    </source>
</evidence>
<comment type="caution">
    <text evidence="6">The sequence shown here is derived from an EMBL/GenBank/DDBJ whole genome shotgun (WGS) entry which is preliminary data.</text>
</comment>